<dbReference type="Gene3D" id="3.10.180.10">
    <property type="entry name" value="2,3-Dihydroxybiphenyl 1,2-Dioxygenase, domain 1"/>
    <property type="match status" value="1"/>
</dbReference>
<reference evidence="2 3" key="1">
    <citation type="submission" date="2019-07" db="EMBL/GenBank/DDBJ databases">
        <title>Gramella aestuarii sp. nov., isolated from a tidal flat, and emended description of Gramella echinicola.</title>
        <authorList>
            <person name="Liu L."/>
        </authorList>
    </citation>
    <scope>NUCLEOTIDE SEQUENCE [LARGE SCALE GENOMIC DNA]</scope>
    <source>
        <strain evidence="2 3">BS12</strain>
    </source>
</reference>
<dbReference type="RefSeq" id="WP_156276750.1">
    <property type="nucleotide sequence ID" value="NZ_BAABGI010000001.1"/>
</dbReference>
<dbReference type="Pfam" id="PF00903">
    <property type="entry name" value="Glyoxalase"/>
    <property type="match status" value="1"/>
</dbReference>
<keyword evidence="3" id="KW-1185">Reference proteome</keyword>
<gene>
    <name evidence="2" type="ORF">FLP08_10705</name>
</gene>
<dbReference type="AlphaFoldDB" id="A0A7K1LQG3"/>
<dbReference type="OrthoDB" id="192739at2"/>
<accession>A0A7K1LQG3</accession>
<dbReference type="InterPro" id="IPR029068">
    <property type="entry name" value="Glyas_Bleomycin-R_OHBP_Dase"/>
</dbReference>
<dbReference type="PROSITE" id="PS51819">
    <property type="entry name" value="VOC"/>
    <property type="match status" value="1"/>
</dbReference>
<name>A0A7K1LQG3_9FLAO</name>
<dbReference type="InterPro" id="IPR037523">
    <property type="entry name" value="VOC_core"/>
</dbReference>
<dbReference type="Proteomes" id="UP000460416">
    <property type="component" value="Unassembled WGS sequence"/>
</dbReference>
<dbReference type="SUPFAM" id="SSF54593">
    <property type="entry name" value="Glyoxalase/Bleomycin resistance protein/Dihydroxybiphenyl dioxygenase"/>
    <property type="match status" value="1"/>
</dbReference>
<feature type="domain" description="VOC" evidence="1">
    <location>
        <begin position="27"/>
        <end position="147"/>
    </location>
</feature>
<proteinExistence type="predicted"/>
<sequence length="149" mass="17186">MRTLLFSIILFSMMDISNAQSKKFNFNKDHDAIEVSDLEASARFYKEVLGLKEIPNGGLPEHIRWFELNDKVQIHLIESESLPEKQKGVHMALNTNKLQEFMDFLNSKDTHFENWPGEAGKTNTRPDGVKQIYLQDPDGYWIEVNDGSL</sequence>
<dbReference type="EMBL" id="VJVW01000004">
    <property type="protein sequence ID" value="MUP43045.1"/>
    <property type="molecule type" value="Genomic_DNA"/>
</dbReference>
<evidence type="ECO:0000313" key="3">
    <source>
        <dbReference type="Proteomes" id="UP000460416"/>
    </source>
</evidence>
<comment type="caution">
    <text evidence="2">The sequence shown here is derived from an EMBL/GenBank/DDBJ whole genome shotgun (WGS) entry which is preliminary data.</text>
</comment>
<evidence type="ECO:0000259" key="1">
    <source>
        <dbReference type="PROSITE" id="PS51819"/>
    </source>
</evidence>
<evidence type="ECO:0000313" key="2">
    <source>
        <dbReference type="EMBL" id="MUP43045.1"/>
    </source>
</evidence>
<dbReference type="InterPro" id="IPR004360">
    <property type="entry name" value="Glyas_Fos-R_dOase_dom"/>
</dbReference>
<protein>
    <submittedName>
        <fullName evidence="2">VOC family protein</fullName>
    </submittedName>
</protein>
<organism evidence="2 3">
    <name type="scientific">Christiangramia aestuarii</name>
    <dbReference type="NCBI Taxonomy" id="1028746"/>
    <lineage>
        <taxon>Bacteria</taxon>
        <taxon>Pseudomonadati</taxon>
        <taxon>Bacteroidota</taxon>
        <taxon>Flavobacteriia</taxon>
        <taxon>Flavobacteriales</taxon>
        <taxon>Flavobacteriaceae</taxon>
        <taxon>Christiangramia</taxon>
    </lineage>
</organism>